<evidence type="ECO:0000256" key="5">
    <source>
        <dbReference type="PROSITE-ProRule" id="PRU00742"/>
    </source>
</evidence>
<dbReference type="PROSITE" id="PS51409">
    <property type="entry name" value="ARGINASE_2"/>
    <property type="match status" value="1"/>
</dbReference>
<organism evidence="6 8">
    <name type="scientific">Candidatus Chlorohelix allophototropha</name>
    <dbReference type="NCBI Taxonomy" id="3003348"/>
    <lineage>
        <taxon>Bacteria</taxon>
        <taxon>Bacillati</taxon>
        <taxon>Chloroflexota</taxon>
        <taxon>Chloroflexia</taxon>
        <taxon>Candidatus Chloroheliales</taxon>
        <taxon>Candidatus Chloroheliaceae</taxon>
        <taxon>Candidatus Chlorohelix</taxon>
    </lineage>
</organism>
<dbReference type="Gene3D" id="3.40.800.10">
    <property type="entry name" value="Ureohydrolase domain"/>
    <property type="match status" value="1"/>
</dbReference>
<dbReference type="Pfam" id="PF00491">
    <property type="entry name" value="Arginase"/>
    <property type="match status" value="1"/>
</dbReference>
<dbReference type="GO" id="GO:0046872">
    <property type="term" value="F:metal ion binding"/>
    <property type="evidence" value="ECO:0007669"/>
    <property type="project" value="UniProtKB-KW"/>
</dbReference>
<evidence type="ECO:0000313" key="8">
    <source>
        <dbReference type="Proteomes" id="UP000521676"/>
    </source>
</evidence>
<evidence type="ECO:0000256" key="3">
    <source>
        <dbReference type="ARBA" id="ARBA00022808"/>
    </source>
</evidence>
<dbReference type="GO" id="GO:0006547">
    <property type="term" value="P:L-histidine metabolic process"/>
    <property type="evidence" value="ECO:0007669"/>
    <property type="project" value="UniProtKB-KW"/>
</dbReference>
<dbReference type="SUPFAM" id="SSF52768">
    <property type="entry name" value="Arginase/deacetylase"/>
    <property type="match status" value="1"/>
</dbReference>
<dbReference type="InterPro" id="IPR023696">
    <property type="entry name" value="Ureohydrolase_dom_sf"/>
</dbReference>
<evidence type="ECO:0000313" key="9">
    <source>
        <dbReference type="Proteomes" id="UP001431572"/>
    </source>
</evidence>
<dbReference type="InterPro" id="IPR006035">
    <property type="entry name" value="Ureohydrolase"/>
</dbReference>
<dbReference type="PANTHER" id="PTHR11358:SF35">
    <property type="entry name" value="FORMIMIDOYLGLUTAMASE"/>
    <property type="match status" value="1"/>
</dbReference>
<dbReference type="PANTHER" id="PTHR11358">
    <property type="entry name" value="ARGINASE/AGMATINASE"/>
    <property type="match status" value="1"/>
</dbReference>
<keyword evidence="9" id="KW-1185">Reference proteome</keyword>
<comment type="similarity">
    <text evidence="5">Belongs to the arginase family.</text>
</comment>
<accession>A0A8T7M5Z5</accession>
<dbReference type="Proteomes" id="UP000521676">
    <property type="component" value="Unassembled WGS sequence"/>
</dbReference>
<keyword evidence="4" id="KW-0464">Manganese</keyword>
<dbReference type="GO" id="GO:0008783">
    <property type="term" value="F:agmatinase activity"/>
    <property type="evidence" value="ECO:0007669"/>
    <property type="project" value="TreeGrafter"/>
</dbReference>
<evidence type="ECO:0000256" key="4">
    <source>
        <dbReference type="ARBA" id="ARBA00023211"/>
    </source>
</evidence>
<dbReference type="GO" id="GO:0033389">
    <property type="term" value="P:putrescine biosynthetic process from arginine, via agmatine"/>
    <property type="evidence" value="ECO:0007669"/>
    <property type="project" value="TreeGrafter"/>
</dbReference>
<dbReference type="EMBL" id="JACATZ010000003">
    <property type="protein sequence ID" value="NWJ47528.1"/>
    <property type="molecule type" value="Genomic_DNA"/>
</dbReference>
<evidence type="ECO:0000313" key="7">
    <source>
        <dbReference type="EMBL" id="WJW69949.1"/>
    </source>
</evidence>
<sequence>MLNIFDLTLRPDEQILYKRNDPNDPRFGEVTLTKRDSYRAANLVILGCPQDEGVTRNKGRPGARLAPDEIRRCFYKLPIPNSFKLNLFDLGNLIIAPTLEETHALQQSIIEQVLGDGKRLIVLGGGNDISYPDCAAVSVVFQEVMVFNIDAHYDVRADIPRNSGTPYRQLLEEEYLQPSKFYEIGNQPFSNSAIYHRYLEAKGVNIHALEELKSIGVEKLIRSLLSQQTAKAIFWGFDVDAVNVAAAPGVSAPNSLGLSAEEFCAIARIAGQDNRTRLVEFSEVNPLFDLDLRTSRLVATAIYFYLTALNSVV</sequence>
<proteinExistence type="inferred from homology"/>
<dbReference type="CDD" id="cd09988">
    <property type="entry name" value="Formimidoylglutamase"/>
    <property type="match status" value="1"/>
</dbReference>
<reference evidence="7" key="2">
    <citation type="journal article" date="2024" name="Nature">
        <title>Anoxygenic phototroph of the Chloroflexota uses a type I reaction centre.</title>
        <authorList>
            <person name="Tsuji J.M."/>
            <person name="Shaw N.A."/>
            <person name="Nagashima S."/>
            <person name="Venkiteswaran J.J."/>
            <person name="Schiff S.L."/>
            <person name="Watanabe T."/>
            <person name="Fukui M."/>
            <person name="Hanada S."/>
            <person name="Tank M."/>
            <person name="Neufeld J.D."/>
        </authorList>
    </citation>
    <scope>NUCLEOTIDE SEQUENCE</scope>
    <source>
        <strain evidence="7">L227-S17</strain>
    </source>
</reference>
<keyword evidence="3" id="KW-0369">Histidine metabolism</keyword>
<dbReference type="AlphaFoldDB" id="A0A8T7M5Z5"/>
<dbReference type="PIRSF" id="PIRSF036979">
    <property type="entry name" value="Arginase"/>
    <property type="match status" value="1"/>
</dbReference>
<reference evidence="6 8" key="1">
    <citation type="submission" date="2020-06" db="EMBL/GenBank/DDBJ databases">
        <title>Anoxygenic phototrophic Chloroflexota member uses a Type I reaction center.</title>
        <authorList>
            <person name="Tsuji J.M."/>
            <person name="Shaw N.A."/>
            <person name="Nagashima S."/>
            <person name="Venkiteswaran J."/>
            <person name="Schiff S.L."/>
            <person name="Hanada S."/>
            <person name="Tank M."/>
            <person name="Neufeld J.D."/>
        </authorList>
    </citation>
    <scope>NUCLEOTIDE SEQUENCE [LARGE SCALE GENOMIC DNA]</scope>
    <source>
        <strain evidence="6">L227-S17</strain>
    </source>
</reference>
<evidence type="ECO:0000256" key="1">
    <source>
        <dbReference type="ARBA" id="ARBA00022723"/>
    </source>
</evidence>
<keyword evidence="1" id="KW-0479">Metal-binding</keyword>
<protein>
    <submittedName>
        <fullName evidence="6">Formimidoylglutamase</fullName>
    </submittedName>
</protein>
<evidence type="ECO:0000256" key="2">
    <source>
        <dbReference type="ARBA" id="ARBA00022801"/>
    </source>
</evidence>
<gene>
    <name evidence="6" type="ORF">HXX08_16845</name>
    <name evidence="7" type="ORF">OZ401_003051</name>
</gene>
<keyword evidence="2" id="KW-0378">Hydrolase</keyword>
<dbReference type="RefSeq" id="WP_341471826.1">
    <property type="nucleotide sequence ID" value="NZ_CP128400.1"/>
</dbReference>
<dbReference type="Proteomes" id="UP001431572">
    <property type="component" value="Chromosome 2"/>
</dbReference>
<dbReference type="EMBL" id="CP128400">
    <property type="protein sequence ID" value="WJW69949.1"/>
    <property type="molecule type" value="Genomic_DNA"/>
</dbReference>
<evidence type="ECO:0000313" key="6">
    <source>
        <dbReference type="EMBL" id="NWJ47528.1"/>
    </source>
</evidence>
<name>A0A8T7M5Z5_9CHLR</name>